<sequence>MIAAQQSDAASAARHAAIKKAFITSCRDEVEAPKPGNVHVFSEGHGMTVEQFLRSADAAAAPLCAPGAAVGARILGAVEATFARVGLNTNLGIILLCAPLAAAAEFSRTAVAPCDAASDITVTREDALAAALEATLVKLSRDDAQSAFAAIVIASPGGLGAASRHDVRAPAQTTLLDAMREAAPRDAIARQYANGFADVFGLGLRALAAARGKGWGAPWLAVAVYLDFLAEFPDSHIARKYGIEAAEAVRDEAAPLRDAFAVSVDPANFRQNLLAFDRSLKVAGRNPGTSADLTVATLFANRLINLDYARQ</sequence>
<dbReference type="Gene3D" id="1.10.4200.10">
    <property type="entry name" value="Triphosphoribosyl-dephospho-CoA protein"/>
    <property type="match status" value="1"/>
</dbReference>
<dbReference type="GO" id="GO:0005524">
    <property type="term" value="F:ATP binding"/>
    <property type="evidence" value="ECO:0007669"/>
    <property type="project" value="InterPro"/>
</dbReference>
<evidence type="ECO:0000313" key="2">
    <source>
        <dbReference type="Proteomes" id="UP000236286"/>
    </source>
</evidence>
<comment type="caution">
    <text evidence="1">The sequence shown here is derived from an EMBL/GenBank/DDBJ whole genome shotgun (WGS) entry which is preliminary data.</text>
</comment>
<dbReference type="Pfam" id="PF01874">
    <property type="entry name" value="CitG"/>
    <property type="match status" value="1"/>
</dbReference>
<dbReference type="AlphaFoldDB" id="A0A2J7TH74"/>
<dbReference type="PANTHER" id="PTHR42280">
    <property type="entry name" value="CITG FAMILY PROTEIN"/>
    <property type="match status" value="1"/>
</dbReference>
<evidence type="ECO:0000313" key="1">
    <source>
        <dbReference type="EMBL" id="PNG26118.1"/>
    </source>
</evidence>
<dbReference type="OrthoDB" id="8525901at2"/>
<dbReference type="Proteomes" id="UP000236286">
    <property type="component" value="Unassembled WGS sequence"/>
</dbReference>
<dbReference type="InterPro" id="IPR002736">
    <property type="entry name" value="CitG"/>
</dbReference>
<reference evidence="1 2" key="1">
    <citation type="submission" date="2017-10" db="EMBL/GenBank/DDBJ databases">
        <title>Genome announcement of Methylocella silvestris TVC from permafrost.</title>
        <authorList>
            <person name="Wang J."/>
            <person name="Geng K."/>
            <person name="Ul-Haque F."/>
            <person name="Crombie A.T."/>
            <person name="Street L.E."/>
            <person name="Wookey P.A."/>
            <person name="Murrell J.C."/>
            <person name="Pratscher J."/>
        </authorList>
    </citation>
    <scope>NUCLEOTIDE SEQUENCE [LARGE SCALE GENOMIC DNA]</scope>
    <source>
        <strain evidence="1 2">TVC</strain>
    </source>
</reference>
<proteinExistence type="predicted"/>
<dbReference type="EMBL" id="PDZR01000009">
    <property type="protein sequence ID" value="PNG26118.1"/>
    <property type="molecule type" value="Genomic_DNA"/>
</dbReference>
<dbReference type="GO" id="GO:0046917">
    <property type="term" value="F:triphosphoribosyl-dephospho-CoA synthase activity"/>
    <property type="evidence" value="ECO:0007669"/>
    <property type="project" value="InterPro"/>
</dbReference>
<protein>
    <submittedName>
        <fullName evidence="1">Triphosphoribosyl-dephospho-CoA synthase</fullName>
    </submittedName>
</protein>
<dbReference type="PANTHER" id="PTHR42280:SF1">
    <property type="entry name" value="CITG FAMILY PROTEIN"/>
    <property type="match status" value="1"/>
</dbReference>
<organism evidence="1 2">
    <name type="scientific">Methylocella silvestris</name>
    <dbReference type="NCBI Taxonomy" id="199596"/>
    <lineage>
        <taxon>Bacteria</taxon>
        <taxon>Pseudomonadati</taxon>
        <taxon>Pseudomonadota</taxon>
        <taxon>Alphaproteobacteria</taxon>
        <taxon>Hyphomicrobiales</taxon>
        <taxon>Beijerinckiaceae</taxon>
        <taxon>Methylocella</taxon>
    </lineage>
</organism>
<dbReference type="RefSeq" id="WP_102843548.1">
    <property type="nucleotide sequence ID" value="NZ_PDZR01000009.1"/>
</dbReference>
<name>A0A2J7TH74_METSI</name>
<gene>
    <name evidence="1" type="ORF">CR492_09700</name>
</gene>
<accession>A0A2J7TH74</accession>